<feature type="compositionally biased region" description="Low complexity" evidence="1">
    <location>
        <begin position="339"/>
        <end position="349"/>
    </location>
</feature>
<feature type="region of interest" description="Disordered" evidence="1">
    <location>
        <begin position="286"/>
        <end position="315"/>
    </location>
</feature>
<evidence type="ECO:0000313" key="4">
    <source>
        <dbReference type="Proteomes" id="UP000827092"/>
    </source>
</evidence>
<dbReference type="PANTHER" id="PTHR46560">
    <property type="entry name" value="CYPHER, ISOFORM B"/>
    <property type="match status" value="1"/>
</dbReference>
<feature type="compositionally biased region" description="Basic and acidic residues" evidence="1">
    <location>
        <begin position="532"/>
        <end position="541"/>
    </location>
</feature>
<evidence type="ECO:0000256" key="2">
    <source>
        <dbReference type="SAM" id="Phobius"/>
    </source>
</evidence>
<keyword evidence="2" id="KW-0812">Transmembrane</keyword>
<evidence type="ECO:0008006" key="5">
    <source>
        <dbReference type="Google" id="ProtNLM"/>
    </source>
</evidence>
<feature type="transmembrane region" description="Helical" evidence="2">
    <location>
        <begin position="251"/>
        <end position="275"/>
    </location>
</feature>
<dbReference type="AlphaFoldDB" id="A0AAV6V707"/>
<feature type="compositionally biased region" description="Polar residues" evidence="1">
    <location>
        <begin position="466"/>
        <end position="475"/>
    </location>
</feature>
<name>A0AAV6V707_9ARAC</name>
<feature type="compositionally biased region" description="Basic and acidic residues" evidence="1">
    <location>
        <begin position="795"/>
        <end position="804"/>
    </location>
</feature>
<dbReference type="EMBL" id="JAFNEN010000159">
    <property type="protein sequence ID" value="KAG8191446.1"/>
    <property type="molecule type" value="Genomic_DNA"/>
</dbReference>
<feature type="compositionally biased region" description="Low complexity" evidence="1">
    <location>
        <begin position="806"/>
        <end position="818"/>
    </location>
</feature>
<accession>A0AAV6V707</accession>
<keyword evidence="2" id="KW-0472">Membrane</keyword>
<feature type="compositionally biased region" description="Low complexity" evidence="1">
    <location>
        <begin position="301"/>
        <end position="315"/>
    </location>
</feature>
<organism evidence="3 4">
    <name type="scientific">Oedothorax gibbosus</name>
    <dbReference type="NCBI Taxonomy" id="931172"/>
    <lineage>
        <taxon>Eukaryota</taxon>
        <taxon>Metazoa</taxon>
        <taxon>Ecdysozoa</taxon>
        <taxon>Arthropoda</taxon>
        <taxon>Chelicerata</taxon>
        <taxon>Arachnida</taxon>
        <taxon>Araneae</taxon>
        <taxon>Araneomorphae</taxon>
        <taxon>Entelegynae</taxon>
        <taxon>Araneoidea</taxon>
        <taxon>Linyphiidae</taxon>
        <taxon>Erigoninae</taxon>
        <taxon>Oedothorax</taxon>
    </lineage>
</organism>
<gene>
    <name evidence="3" type="ORF">JTE90_020698</name>
</gene>
<dbReference type="Proteomes" id="UP000827092">
    <property type="component" value="Unassembled WGS sequence"/>
</dbReference>
<feature type="region of interest" description="Disordered" evidence="1">
    <location>
        <begin position="767"/>
        <end position="861"/>
    </location>
</feature>
<feature type="region of interest" description="Disordered" evidence="1">
    <location>
        <begin position="491"/>
        <end position="545"/>
    </location>
</feature>
<keyword evidence="2" id="KW-1133">Transmembrane helix</keyword>
<dbReference type="PANTHER" id="PTHR46560:SF11">
    <property type="entry name" value="GH09980P"/>
    <property type="match status" value="1"/>
</dbReference>
<comment type="caution">
    <text evidence="3">The sequence shown here is derived from an EMBL/GenBank/DDBJ whole genome shotgun (WGS) entry which is preliminary data.</text>
</comment>
<feature type="compositionally biased region" description="Low complexity" evidence="1">
    <location>
        <begin position="360"/>
        <end position="375"/>
    </location>
</feature>
<protein>
    <recommendedName>
        <fullName evidence="5">ZP domain-containing protein</fullName>
    </recommendedName>
</protein>
<reference evidence="3 4" key="1">
    <citation type="journal article" date="2022" name="Nat. Ecol. Evol.">
        <title>A masculinizing supergene underlies an exaggerated male reproductive morph in a spider.</title>
        <authorList>
            <person name="Hendrickx F."/>
            <person name="De Corte Z."/>
            <person name="Sonet G."/>
            <person name="Van Belleghem S.M."/>
            <person name="Kostlbacher S."/>
            <person name="Vangestel C."/>
        </authorList>
    </citation>
    <scope>NUCLEOTIDE SEQUENCE [LARGE SCALE GENOMIC DNA]</scope>
    <source>
        <strain evidence="3">W744_W776</strain>
    </source>
</reference>
<keyword evidence="4" id="KW-1185">Reference proteome</keyword>
<sequence length="911" mass="100771">MRRPPAFTVTMMARAGLEQCFSLLRYVMMMERSTNNDTSELLTQFHLRTSSDSSSARDDHLCIDLLNQLNEINEETIRCIMLLRIMALVTAVVHMVSSQDRGGTILEHGSSSDSQSVIVTPRTRAFLSCESGDIVVKVNFTLPFRGLMYAHRSRNTPCRIHGTGDTYYELRIPLKGCGTWQESPRVFVNNITIRFHSALELEEDETKTVVCRYPPPLTPSPGSIEIIEPHPKLPTVSPNRVSTARLSEVEILILICLLLFLSLLTLGIGIAYFCLKRRNLTLVRHRKATPSAPPSQLTRLSSSNRPPSHFSSNRSSVLGATVRIPRAVPYSAPPPGRTLSSALSNSASSPFEEEEVDFRTSSSTEETSASTSSSEDQSRNLLYRKAGPKSILSIPKAILRNAGGQRWRAQQQPAVHQLTTRSAATSVKSRLEREDQTVTTVLEPEIHFDEISYYAESSHQDRAHSRATTQNSLPDTASPIPVYAQIDKHKKVKQESELVKKVTGKPPLPPGNPSSKASPQAKRQKVVPVTPEVHRTSEEVTKNTTVTTSVKREVKDTKVSDPALLEKLKAKSKSLGVSTVVGRMEKSSALTTTAGIKKSPKNILIRDVSDVYLTTTVETELRELTTRVSKDVVEQHAKSTIQESIPRNSKVVPQLEKARSTVQETVPQDSTVISQPVKEVSFPDTRSWNVIIRQRSPDVPSTEDSVDASGADNEDSLEEETRPEPEFKVKIRAIPPEELKPKNVLMLIPPLEMPSSVGKLRDVLEPSVQEVSPEDSETSKQTPQEGASKQPRSVRWTEDTKEAKNSTVSSSDSFQSSESLRERSSSEVLEVAPTLPSQQRKKDQPSMLERSTSEIVTSPADHSRWVGGVVPVLETLSPEFLANIPTVVQGGFFNRQRSPTPAETAKNSKKV</sequence>
<feature type="compositionally biased region" description="Polar residues" evidence="1">
    <location>
        <begin position="779"/>
        <end position="791"/>
    </location>
</feature>
<evidence type="ECO:0000313" key="3">
    <source>
        <dbReference type="EMBL" id="KAG8191446.1"/>
    </source>
</evidence>
<evidence type="ECO:0000256" key="1">
    <source>
        <dbReference type="SAM" id="MobiDB-lite"/>
    </source>
</evidence>
<feature type="region of interest" description="Disordered" evidence="1">
    <location>
        <begin position="457"/>
        <end position="478"/>
    </location>
</feature>
<proteinExistence type="predicted"/>
<feature type="region of interest" description="Disordered" evidence="1">
    <location>
        <begin position="328"/>
        <end position="379"/>
    </location>
</feature>
<feature type="region of interest" description="Disordered" evidence="1">
    <location>
        <begin position="691"/>
        <end position="727"/>
    </location>
</feature>